<dbReference type="SUPFAM" id="SSF51604">
    <property type="entry name" value="Enolase C-terminal domain-like"/>
    <property type="match status" value="1"/>
</dbReference>
<dbReference type="Gene3D" id="3.20.20.120">
    <property type="entry name" value="Enolase-like C-terminal domain"/>
    <property type="match status" value="1"/>
</dbReference>
<name>A0ABU5TC52_9MICC</name>
<dbReference type="InterPro" id="IPR036849">
    <property type="entry name" value="Enolase-like_C_sf"/>
</dbReference>
<organism evidence="2 3">
    <name type="scientific">Sinomonas terricola</name>
    <dbReference type="NCBI Taxonomy" id="3110330"/>
    <lineage>
        <taxon>Bacteria</taxon>
        <taxon>Bacillati</taxon>
        <taxon>Actinomycetota</taxon>
        <taxon>Actinomycetes</taxon>
        <taxon>Micrococcales</taxon>
        <taxon>Micrococcaceae</taxon>
        <taxon>Sinomonas</taxon>
    </lineage>
</organism>
<accession>A0ABU5TC52</accession>
<dbReference type="InterPro" id="IPR013342">
    <property type="entry name" value="Mandelate_racemase_C"/>
</dbReference>
<comment type="caution">
    <text evidence="2">The sequence shown here is derived from an EMBL/GenBank/DDBJ whole genome shotgun (WGS) entry which is preliminary data.</text>
</comment>
<gene>
    <name evidence="2" type="ORF">SPF06_21380</name>
</gene>
<evidence type="ECO:0000313" key="3">
    <source>
        <dbReference type="Proteomes" id="UP001304769"/>
    </source>
</evidence>
<dbReference type="SMART" id="SM00922">
    <property type="entry name" value="MR_MLE"/>
    <property type="match status" value="1"/>
</dbReference>
<evidence type="ECO:0000259" key="1">
    <source>
        <dbReference type="SMART" id="SM00922"/>
    </source>
</evidence>
<proteinExistence type="predicted"/>
<dbReference type="Gene3D" id="3.30.390.10">
    <property type="entry name" value="Enolase-like, N-terminal domain"/>
    <property type="match status" value="1"/>
</dbReference>
<dbReference type="Pfam" id="PF13378">
    <property type="entry name" value="MR_MLE_C"/>
    <property type="match status" value="1"/>
</dbReference>
<dbReference type="InterPro" id="IPR029017">
    <property type="entry name" value="Enolase-like_N"/>
</dbReference>
<feature type="domain" description="Mandelate racemase/muconate lactonizing enzyme C-terminal" evidence="1">
    <location>
        <begin position="132"/>
        <end position="229"/>
    </location>
</feature>
<dbReference type="EMBL" id="JAYGGQ010000025">
    <property type="protein sequence ID" value="MEA5457277.1"/>
    <property type="molecule type" value="Genomic_DNA"/>
</dbReference>
<dbReference type="Proteomes" id="UP001304769">
    <property type="component" value="Unassembled WGS sequence"/>
</dbReference>
<keyword evidence="3" id="KW-1185">Reference proteome</keyword>
<dbReference type="InterPro" id="IPR029065">
    <property type="entry name" value="Enolase_C-like"/>
</dbReference>
<dbReference type="SUPFAM" id="SSF54826">
    <property type="entry name" value="Enolase N-terminal domain-like"/>
    <property type="match status" value="1"/>
</dbReference>
<reference evidence="2 3" key="1">
    <citation type="submission" date="2023-12" db="EMBL/GenBank/DDBJ databases">
        <title>Sinomonas terricola sp. nov, isolated from litchi orchard soil in Guangdong, PR China.</title>
        <authorList>
            <person name="Jiaxin W."/>
            <person name="Yang Z."/>
            <person name="Honghui Z."/>
        </authorList>
    </citation>
    <scope>NUCLEOTIDE SEQUENCE [LARGE SCALE GENOMIC DNA]</scope>
    <source>
        <strain evidence="2 3">JGH33</strain>
    </source>
</reference>
<dbReference type="InterPro" id="IPR034593">
    <property type="entry name" value="DgoD-like"/>
</dbReference>
<evidence type="ECO:0000313" key="2">
    <source>
        <dbReference type="EMBL" id="MEA5457277.1"/>
    </source>
</evidence>
<protein>
    <submittedName>
        <fullName evidence="2">Mandelate racemase/muconate lactonizing enzyme family protein</fullName>
    </submittedName>
</protein>
<sequence length="426" mass="47636">MAAADNLRILDVKRTMIHLPFRERVKPWNDLLVSGWGLIEVLEVHTNAEGVLGVGETLVDYTWQRVTDEKIASVIGTNPAEHLFDDSLGAGLQIALLDAVGQALEVPAHRLLGLPAVRDWCPISWWNTKMPPELLAREARQALDEGYLAHKFKARPWFDVREQVKAIAAATPEDYLIDIDWNGMLRSPGEALPVLSELDELPKIGLYESPIRQDDMIGQQQLRGRIRRPLAEHYRKDLFPVWMRDDALDAFVAVCTPGMSGILSQGITAAAFNKTFWLQVVGSGITTAFTTHLGAVLTHASWPMVTGMNTFADDLIEKPLAIAGGHVKVPTEPGLGITLDRNALERYRVPPAYRVQTPRHLLTFNTGTAGTRMYGDMLQMWEDCRVNHNVAVQPVGASLEVRTDDGSPEFDRIWRRARQKPIWSFS</sequence>
<dbReference type="PANTHER" id="PTHR48080">
    <property type="entry name" value="D-GALACTONATE DEHYDRATASE-RELATED"/>
    <property type="match status" value="1"/>
</dbReference>
<dbReference type="RefSeq" id="WP_323281189.1">
    <property type="nucleotide sequence ID" value="NZ_JAYGGQ010000025.1"/>
</dbReference>